<dbReference type="CDD" id="cd09124">
    <property type="entry name" value="PLDc_like_TrmB_middle"/>
    <property type="match status" value="1"/>
</dbReference>
<dbReference type="Pfam" id="PF11495">
    <property type="entry name" value="Regulator_TrmB"/>
    <property type="match status" value="1"/>
</dbReference>
<sequence length="255" mass="29110">MAELINKLMSFGLTRTDALVYINLLQHGQASGYKIGKDLSLARSSVYSSIDTLYQQGYIFMIEGATKEYEAKSPELILSQIKKKTLEDIAVLKKELSELTVEKAAPFIYNLSGYDNLILKVKELINGSVDELYINTDFNLNLFSEELESALARGVRVLCFSFNKLDAPLEGIEIYCRNEVPEQEYPSRRFMLVSDIQEALIFSNLDSAKGIYTNEKLFTRIISEHIHSDVYLSELMRDKEFRPAHKPTAHENEPF</sequence>
<dbReference type="InterPro" id="IPR051797">
    <property type="entry name" value="TrmB-like"/>
</dbReference>
<feature type="domain" description="Transcription regulator TrmB C-terminal" evidence="2">
    <location>
        <begin position="110"/>
        <end position="221"/>
    </location>
</feature>
<feature type="domain" description="Transcription regulator TrmB N-terminal" evidence="1">
    <location>
        <begin position="8"/>
        <end position="75"/>
    </location>
</feature>
<keyword evidence="4" id="KW-1185">Reference proteome</keyword>
<evidence type="ECO:0000259" key="2">
    <source>
        <dbReference type="Pfam" id="PF11495"/>
    </source>
</evidence>
<evidence type="ECO:0000313" key="3">
    <source>
        <dbReference type="EMBL" id="MCW7555608.1"/>
    </source>
</evidence>
<name>A0ABT3N1U7_9GAMM</name>
<dbReference type="InterPro" id="IPR002831">
    <property type="entry name" value="Tscrpt_reg_TrmB_N"/>
</dbReference>
<dbReference type="Pfam" id="PF01978">
    <property type="entry name" value="TrmB"/>
    <property type="match status" value="1"/>
</dbReference>
<evidence type="ECO:0000313" key="4">
    <source>
        <dbReference type="Proteomes" id="UP001209854"/>
    </source>
</evidence>
<evidence type="ECO:0000259" key="1">
    <source>
        <dbReference type="Pfam" id="PF01978"/>
    </source>
</evidence>
<reference evidence="3 4" key="1">
    <citation type="submission" date="2022-10" db="EMBL/GenBank/DDBJ databases">
        <title>High-quality genome sequences of two octocoral-associated bacteria, Endozoicomonas euniceicola EF212 and Endozoicomonas gorgoniicola PS125.</title>
        <authorList>
            <person name="Chiou Y.-J."/>
            <person name="Chen Y.-H."/>
        </authorList>
    </citation>
    <scope>NUCLEOTIDE SEQUENCE [LARGE SCALE GENOMIC DNA]</scope>
    <source>
        <strain evidence="3 4">PS125</strain>
    </source>
</reference>
<gene>
    <name evidence="3" type="ORF">NX722_23880</name>
</gene>
<proteinExistence type="predicted"/>
<dbReference type="InterPro" id="IPR021586">
    <property type="entry name" value="Tscrpt_reg_TrmB_C"/>
</dbReference>
<comment type="caution">
    <text evidence="3">The sequence shown here is derived from an EMBL/GenBank/DDBJ whole genome shotgun (WGS) entry which is preliminary data.</text>
</comment>
<protein>
    <submittedName>
        <fullName evidence="3">TrmB family transcriptional regulator</fullName>
    </submittedName>
</protein>
<dbReference type="InterPro" id="IPR036388">
    <property type="entry name" value="WH-like_DNA-bd_sf"/>
</dbReference>
<dbReference type="Gene3D" id="1.10.10.10">
    <property type="entry name" value="Winged helix-like DNA-binding domain superfamily/Winged helix DNA-binding domain"/>
    <property type="match status" value="1"/>
</dbReference>
<dbReference type="PANTHER" id="PTHR34293">
    <property type="entry name" value="HTH-TYPE TRANSCRIPTIONAL REGULATOR TRMBL2"/>
    <property type="match status" value="1"/>
</dbReference>
<organism evidence="3 4">
    <name type="scientific">Endozoicomonas gorgoniicola</name>
    <dbReference type="NCBI Taxonomy" id="1234144"/>
    <lineage>
        <taxon>Bacteria</taxon>
        <taxon>Pseudomonadati</taxon>
        <taxon>Pseudomonadota</taxon>
        <taxon>Gammaproteobacteria</taxon>
        <taxon>Oceanospirillales</taxon>
        <taxon>Endozoicomonadaceae</taxon>
        <taxon>Endozoicomonas</taxon>
    </lineage>
</organism>
<dbReference type="RefSeq" id="WP_262565355.1">
    <property type="nucleotide sequence ID" value="NZ_JAPFCC010000001.1"/>
</dbReference>
<accession>A0ABT3N1U7</accession>
<dbReference type="Proteomes" id="UP001209854">
    <property type="component" value="Unassembled WGS sequence"/>
</dbReference>
<dbReference type="PANTHER" id="PTHR34293:SF1">
    <property type="entry name" value="HTH-TYPE TRANSCRIPTIONAL REGULATOR TRMBL2"/>
    <property type="match status" value="1"/>
</dbReference>
<dbReference type="EMBL" id="JAPFCC010000001">
    <property type="protein sequence ID" value="MCW7555608.1"/>
    <property type="molecule type" value="Genomic_DNA"/>
</dbReference>
<dbReference type="SUPFAM" id="SSF46785">
    <property type="entry name" value="Winged helix' DNA-binding domain"/>
    <property type="match status" value="1"/>
</dbReference>
<dbReference type="InterPro" id="IPR036390">
    <property type="entry name" value="WH_DNA-bd_sf"/>
</dbReference>